<evidence type="ECO:0000313" key="2">
    <source>
        <dbReference type="Proteomes" id="UP000306317"/>
    </source>
</evidence>
<name>A0A4S3KMB8_9GAMM</name>
<keyword evidence="1" id="KW-0436">Ligase</keyword>
<sequence length="216" mass="22769">MTPTPPAELAAGIDYFFAVRPDSQARAEIANAAARFRRSQRASGVPVAVDNLHLALCPVGRPERPQLSLERAMLAAGAAVRGNAFTVTLDAAMRCIPSGGQFPFVLCADPVTAVAALELRKAIAAAQRAQGLQVSGVSSFHPHVALQHGPAIDAIEESISPIQWRAAEFVLIRSFFGQASHEVIGRWPLASAPAPAVVDMLAELANMPDLPAPPDE</sequence>
<dbReference type="RefSeq" id="WP_136256838.1">
    <property type="nucleotide sequence ID" value="NZ_MWIO01000003.1"/>
</dbReference>
<protein>
    <submittedName>
        <fullName evidence="1">2'-5' RNA ligase</fullName>
    </submittedName>
</protein>
<dbReference type="Proteomes" id="UP000306317">
    <property type="component" value="Unassembled WGS sequence"/>
</dbReference>
<reference evidence="1 2" key="1">
    <citation type="submission" date="2017-02" db="EMBL/GenBank/DDBJ databases">
        <title>Whole genome sequencing of Rhodanobacter lindaniclasticus DSM 17932.</title>
        <authorList>
            <person name="Kumar S."/>
            <person name="Patil P."/>
            <person name="Patil P.B."/>
        </authorList>
    </citation>
    <scope>NUCLEOTIDE SEQUENCE [LARGE SCALE GENOMIC DNA]</scope>
    <source>
        <strain evidence="1 2">DSM 17932</strain>
    </source>
</reference>
<accession>A0A4S3KMB8</accession>
<keyword evidence="2" id="KW-1185">Reference proteome</keyword>
<evidence type="ECO:0000313" key="1">
    <source>
        <dbReference type="EMBL" id="THD10033.1"/>
    </source>
</evidence>
<comment type="caution">
    <text evidence="1">The sequence shown here is derived from an EMBL/GenBank/DDBJ whole genome shotgun (WGS) entry which is preliminary data.</text>
</comment>
<organism evidence="1 2">
    <name type="scientific">Rhodanobacter lindaniclasticus</name>
    <dbReference type="NCBI Taxonomy" id="75310"/>
    <lineage>
        <taxon>Bacteria</taxon>
        <taxon>Pseudomonadati</taxon>
        <taxon>Pseudomonadota</taxon>
        <taxon>Gammaproteobacteria</taxon>
        <taxon>Lysobacterales</taxon>
        <taxon>Rhodanobacteraceae</taxon>
        <taxon>Rhodanobacter</taxon>
    </lineage>
</organism>
<dbReference type="AlphaFoldDB" id="A0A4S3KMB8"/>
<dbReference type="GO" id="GO:0016874">
    <property type="term" value="F:ligase activity"/>
    <property type="evidence" value="ECO:0007669"/>
    <property type="project" value="UniProtKB-KW"/>
</dbReference>
<gene>
    <name evidence="1" type="ORF">B1991_01000</name>
</gene>
<dbReference type="OrthoDB" id="7061261at2"/>
<dbReference type="SUPFAM" id="SSF55144">
    <property type="entry name" value="LigT-like"/>
    <property type="match status" value="1"/>
</dbReference>
<dbReference type="InterPro" id="IPR009097">
    <property type="entry name" value="Cyclic_Pdiesterase"/>
</dbReference>
<dbReference type="Gene3D" id="3.90.1140.10">
    <property type="entry name" value="Cyclic phosphodiesterase"/>
    <property type="match status" value="1"/>
</dbReference>
<proteinExistence type="predicted"/>
<dbReference type="EMBL" id="MWIO01000003">
    <property type="protein sequence ID" value="THD10033.1"/>
    <property type="molecule type" value="Genomic_DNA"/>
</dbReference>